<dbReference type="SUPFAM" id="SSF161098">
    <property type="entry name" value="MetI-like"/>
    <property type="match status" value="1"/>
</dbReference>
<feature type="transmembrane region" description="Helical" evidence="8">
    <location>
        <begin position="235"/>
        <end position="260"/>
    </location>
</feature>
<dbReference type="InterPro" id="IPR035906">
    <property type="entry name" value="MetI-like_sf"/>
</dbReference>
<evidence type="ECO:0000256" key="7">
    <source>
        <dbReference type="ARBA" id="ARBA00023136"/>
    </source>
</evidence>
<dbReference type="OrthoDB" id="9782004at2"/>
<accession>A0A1Q9ADH4</accession>
<organism evidence="10 12">
    <name type="scientific">Xaviernesmea rhizosphaerae</name>
    <dbReference type="NCBI Taxonomy" id="1672749"/>
    <lineage>
        <taxon>Bacteria</taxon>
        <taxon>Pseudomonadati</taxon>
        <taxon>Pseudomonadota</taxon>
        <taxon>Alphaproteobacteria</taxon>
        <taxon>Hyphomicrobiales</taxon>
        <taxon>Rhizobiaceae</taxon>
        <taxon>Rhizobium/Agrobacterium group</taxon>
        <taxon>Xaviernesmea</taxon>
    </lineage>
</organism>
<proteinExistence type="inferred from homology"/>
<dbReference type="GO" id="GO:0005886">
    <property type="term" value="C:plasma membrane"/>
    <property type="evidence" value="ECO:0007669"/>
    <property type="project" value="UniProtKB-SubCell"/>
</dbReference>
<evidence type="ECO:0000313" key="13">
    <source>
        <dbReference type="Proteomes" id="UP000192652"/>
    </source>
</evidence>
<dbReference type="AlphaFoldDB" id="A0A1Q9ADH4"/>
<feature type="transmembrane region" description="Helical" evidence="8">
    <location>
        <begin position="193"/>
        <end position="215"/>
    </location>
</feature>
<dbReference type="Proteomes" id="UP000186143">
    <property type="component" value="Unassembled WGS sequence"/>
</dbReference>
<feature type="transmembrane region" description="Helical" evidence="8">
    <location>
        <begin position="107"/>
        <end position="128"/>
    </location>
</feature>
<evidence type="ECO:0000256" key="3">
    <source>
        <dbReference type="ARBA" id="ARBA00022475"/>
    </source>
</evidence>
<feature type="transmembrane region" description="Helical" evidence="8">
    <location>
        <begin position="12"/>
        <end position="38"/>
    </location>
</feature>
<dbReference type="CDD" id="cd06261">
    <property type="entry name" value="TM_PBP2"/>
    <property type="match status" value="1"/>
</dbReference>
<reference evidence="11 13" key="3">
    <citation type="journal article" date="2017" name="Antonie Van Leeuwenhoek">
        <title>Rhizobium rhizosphaerae sp. nov., a novel species isolated from rice rhizosphere.</title>
        <authorList>
            <person name="Zhao J.J."/>
            <person name="Zhang J."/>
            <person name="Zhang R.J."/>
            <person name="Zhang C.W."/>
            <person name="Yin H.Q."/>
            <person name="Zhang X.X."/>
        </authorList>
    </citation>
    <scope>NUCLEOTIDE SEQUENCE [LARGE SCALE GENOMIC DNA]</scope>
    <source>
        <strain evidence="11 13">RD15</strain>
    </source>
</reference>
<dbReference type="STRING" id="1672749.BJF92_18210"/>
<evidence type="ECO:0000256" key="6">
    <source>
        <dbReference type="ARBA" id="ARBA00022989"/>
    </source>
</evidence>
<evidence type="ECO:0000313" key="12">
    <source>
        <dbReference type="Proteomes" id="UP000186143"/>
    </source>
</evidence>
<feature type="domain" description="ABC transmembrane type-1" evidence="9">
    <location>
        <begin position="69"/>
        <end position="257"/>
    </location>
</feature>
<dbReference type="Pfam" id="PF00528">
    <property type="entry name" value="BPD_transp_1"/>
    <property type="match status" value="1"/>
</dbReference>
<keyword evidence="6 8" id="KW-1133">Transmembrane helix</keyword>
<keyword evidence="2 8" id="KW-0813">Transport</keyword>
<reference evidence="10 12" key="1">
    <citation type="submission" date="2016-09" db="EMBL/GenBank/DDBJ databases">
        <title>Rhizobium sp. nov., a novel species isolated from the rice rhizosphere.</title>
        <authorList>
            <person name="Zhao J."/>
            <person name="Zhang X."/>
        </authorList>
    </citation>
    <scope>NUCLEOTIDE SEQUENCE [LARGE SCALE GENOMIC DNA]</scope>
    <source>
        <strain evidence="10 12">MH17</strain>
    </source>
</reference>
<dbReference type="PANTHER" id="PTHR43357:SF4">
    <property type="entry name" value="INNER MEMBRANE ABC TRANSPORTER PERMEASE PROTEIN YDCV"/>
    <property type="match status" value="1"/>
</dbReference>
<dbReference type="RefSeq" id="WP_075636838.1">
    <property type="nucleotide sequence ID" value="NZ_MKIO01000041.1"/>
</dbReference>
<sequence>MLLDFDRLGPWKWVLITITTLVCLFLMLPIVFIAALSFGSSQWLIFPPPAWTTRWYGELFADPRWLQSAFTSLKIAAIVTVLSVGIGFLAALALNRGTFAGREVLRALFLTPMILPVVVLAVALYAFFLKIGLNGTMLGFIIAHLLIALPFSIISIGSALDGFDKSIEDAAILCGASPWEARMRVTVPAISHGLFGAAVFSFLASWDEVVLAIFMASPTLQTLPVKIWATLRQDLTPVIAAASTLLILFTMLLMIIAALVRRGSKQGTKP</sequence>
<feature type="transmembrane region" description="Helical" evidence="8">
    <location>
        <begin position="75"/>
        <end position="95"/>
    </location>
</feature>
<dbReference type="Gene3D" id="1.10.3720.10">
    <property type="entry name" value="MetI-like"/>
    <property type="match status" value="1"/>
</dbReference>
<feature type="transmembrane region" description="Helical" evidence="8">
    <location>
        <begin position="140"/>
        <end position="160"/>
    </location>
</feature>
<keyword evidence="7 8" id="KW-0472">Membrane</keyword>
<dbReference type="PROSITE" id="PS50928">
    <property type="entry name" value="ABC_TM1"/>
    <property type="match status" value="1"/>
</dbReference>
<comment type="subcellular location">
    <subcellularLocation>
        <location evidence="1">Cell inner membrane</location>
        <topology evidence="1">Multi-pass membrane protein</topology>
    </subcellularLocation>
    <subcellularLocation>
        <location evidence="8">Cell membrane</location>
        <topology evidence="8">Multi-pass membrane protein</topology>
    </subcellularLocation>
</comment>
<evidence type="ECO:0000256" key="8">
    <source>
        <dbReference type="RuleBase" id="RU363032"/>
    </source>
</evidence>
<evidence type="ECO:0000313" key="10">
    <source>
        <dbReference type="EMBL" id="OLP52973.1"/>
    </source>
</evidence>
<dbReference type="EMBL" id="MKIO01000041">
    <property type="protein sequence ID" value="OLP52973.1"/>
    <property type="molecule type" value="Genomic_DNA"/>
</dbReference>
<evidence type="ECO:0000256" key="5">
    <source>
        <dbReference type="ARBA" id="ARBA00022692"/>
    </source>
</evidence>
<evidence type="ECO:0000313" key="11">
    <source>
        <dbReference type="EMBL" id="OQP87463.1"/>
    </source>
</evidence>
<comment type="similarity">
    <text evidence="8">Belongs to the binding-protein-dependent transport system permease family.</text>
</comment>
<dbReference type="Proteomes" id="UP000192652">
    <property type="component" value="Unassembled WGS sequence"/>
</dbReference>
<name>A0A1Q9ADH4_9HYPH</name>
<dbReference type="PANTHER" id="PTHR43357">
    <property type="entry name" value="INNER MEMBRANE ABC TRANSPORTER PERMEASE PROTEIN YDCV"/>
    <property type="match status" value="1"/>
</dbReference>
<dbReference type="GO" id="GO:0055085">
    <property type="term" value="P:transmembrane transport"/>
    <property type="evidence" value="ECO:0007669"/>
    <property type="project" value="InterPro"/>
</dbReference>
<keyword evidence="3" id="KW-1003">Cell membrane</keyword>
<dbReference type="EMBL" id="MSPX01000003">
    <property type="protein sequence ID" value="OQP87463.1"/>
    <property type="molecule type" value="Genomic_DNA"/>
</dbReference>
<comment type="caution">
    <text evidence="10">The sequence shown here is derived from an EMBL/GenBank/DDBJ whole genome shotgun (WGS) entry which is preliminary data.</text>
</comment>
<reference evidence="11" key="2">
    <citation type="submission" date="2016-12" db="EMBL/GenBank/DDBJ databases">
        <authorList>
            <person name="Zhang X."/>
            <person name="Zhao J."/>
        </authorList>
    </citation>
    <scope>NUCLEOTIDE SEQUENCE</scope>
    <source>
        <strain evidence="11">RD15</strain>
    </source>
</reference>
<evidence type="ECO:0000256" key="2">
    <source>
        <dbReference type="ARBA" id="ARBA00022448"/>
    </source>
</evidence>
<evidence type="ECO:0000256" key="4">
    <source>
        <dbReference type="ARBA" id="ARBA00022519"/>
    </source>
</evidence>
<keyword evidence="5 8" id="KW-0812">Transmembrane</keyword>
<gene>
    <name evidence="10" type="ORF">BJF92_18210</name>
    <name evidence="11" type="ORF">BTR14_05895</name>
</gene>
<dbReference type="InterPro" id="IPR000515">
    <property type="entry name" value="MetI-like"/>
</dbReference>
<keyword evidence="13" id="KW-1185">Reference proteome</keyword>
<protein>
    <submittedName>
        <fullName evidence="10">ABC transporter permease</fullName>
    </submittedName>
</protein>
<keyword evidence="4" id="KW-0997">Cell inner membrane</keyword>
<evidence type="ECO:0000259" key="9">
    <source>
        <dbReference type="PROSITE" id="PS50928"/>
    </source>
</evidence>
<evidence type="ECO:0000256" key="1">
    <source>
        <dbReference type="ARBA" id="ARBA00004429"/>
    </source>
</evidence>